<feature type="compositionally biased region" description="Basic and acidic residues" evidence="5">
    <location>
        <begin position="543"/>
        <end position="561"/>
    </location>
</feature>
<keyword evidence="3" id="KW-0507">mRNA processing</keyword>
<feature type="compositionally biased region" description="Low complexity" evidence="5">
    <location>
        <begin position="454"/>
        <end position="464"/>
    </location>
</feature>
<evidence type="ECO:0000256" key="3">
    <source>
        <dbReference type="ARBA" id="ARBA00022664"/>
    </source>
</evidence>
<dbReference type="InterPro" id="IPR007854">
    <property type="entry name" value="Fip1_dom"/>
</dbReference>
<dbReference type="GeneID" id="72006025"/>
<feature type="compositionally biased region" description="Low complexity" evidence="5">
    <location>
        <begin position="484"/>
        <end position="496"/>
    </location>
</feature>
<accession>A0ABQ8JYS7</accession>
<dbReference type="Pfam" id="PF05182">
    <property type="entry name" value="Fip1"/>
    <property type="match status" value="1"/>
</dbReference>
<feature type="compositionally biased region" description="Low complexity" evidence="5">
    <location>
        <begin position="431"/>
        <end position="447"/>
    </location>
</feature>
<reference evidence="7 8" key="1">
    <citation type="journal article" date="2021" name="Environ. Microbiol.">
        <title>Gene family expansions and transcriptome signatures uncover fungal adaptations to wood decay.</title>
        <authorList>
            <person name="Hage H."/>
            <person name="Miyauchi S."/>
            <person name="Viragh M."/>
            <person name="Drula E."/>
            <person name="Min B."/>
            <person name="Chaduli D."/>
            <person name="Navarro D."/>
            <person name="Favel A."/>
            <person name="Norest M."/>
            <person name="Lesage-Meessen L."/>
            <person name="Balint B."/>
            <person name="Merenyi Z."/>
            <person name="de Eugenio L."/>
            <person name="Morin E."/>
            <person name="Martinez A.T."/>
            <person name="Baldrian P."/>
            <person name="Stursova M."/>
            <person name="Martinez M.J."/>
            <person name="Novotny C."/>
            <person name="Magnuson J.K."/>
            <person name="Spatafora J.W."/>
            <person name="Maurice S."/>
            <person name="Pangilinan J."/>
            <person name="Andreopoulos W."/>
            <person name="LaButti K."/>
            <person name="Hundley H."/>
            <person name="Na H."/>
            <person name="Kuo A."/>
            <person name="Barry K."/>
            <person name="Lipzen A."/>
            <person name="Henrissat B."/>
            <person name="Riley R."/>
            <person name="Ahrendt S."/>
            <person name="Nagy L.G."/>
            <person name="Grigoriev I.V."/>
            <person name="Martin F."/>
            <person name="Rosso M.N."/>
        </authorList>
    </citation>
    <scope>NUCLEOTIDE SEQUENCE [LARGE SCALE GENOMIC DNA]</scope>
    <source>
        <strain evidence="7 8">CIRM-BRFM 1785</strain>
    </source>
</reference>
<dbReference type="PANTHER" id="PTHR13484">
    <property type="entry name" value="FIP1-LIKE 1 PROTEIN"/>
    <property type="match status" value="1"/>
</dbReference>
<feature type="compositionally biased region" description="Acidic residues" evidence="5">
    <location>
        <begin position="74"/>
        <end position="104"/>
    </location>
</feature>
<evidence type="ECO:0000256" key="4">
    <source>
        <dbReference type="ARBA" id="ARBA00023242"/>
    </source>
</evidence>
<comment type="subcellular location">
    <subcellularLocation>
        <location evidence="1">Nucleus</location>
    </subcellularLocation>
</comment>
<feature type="compositionally biased region" description="Basic and acidic residues" evidence="5">
    <location>
        <begin position="571"/>
        <end position="580"/>
    </location>
</feature>
<evidence type="ECO:0000259" key="6">
    <source>
        <dbReference type="Pfam" id="PF05182"/>
    </source>
</evidence>
<keyword evidence="8" id="KW-1185">Reference proteome</keyword>
<dbReference type="RefSeq" id="XP_047772906.1">
    <property type="nucleotide sequence ID" value="XM_047925293.1"/>
</dbReference>
<proteinExistence type="inferred from homology"/>
<feature type="region of interest" description="Disordered" evidence="5">
    <location>
        <begin position="380"/>
        <end position="580"/>
    </location>
</feature>
<comment type="similarity">
    <text evidence="2">Belongs to the FIP1 family.</text>
</comment>
<gene>
    <name evidence="7" type="ORF">C8Q71DRAFT_790135</name>
</gene>
<name>A0ABQ8JYS7_9APHY</name>
<comment type="caution">
    <text evidence="7">The sequence shown here is derived from an EMBL/GenBank/DDBJ whole genome shotgun (WGS) entry which is preliminary data.</text>
</comment>
<keyword evidence="4" id="KW-0539">Nucleus</keyword>
<evidence type="ECO:0000256" key="1">
    <source>
        <dbReference type="ARBA" id="ARBA00004123"/>
    </source>
</evidence>
<organism evidence="7 8">
    <name type="scientific">Rhodofomes roseus</name>
    <dbReference type="NCBI Taxonomy" id="34475"/>
    <lineage>
        <taxon>Eukaryota</taxon>
        <taxon>Fungi</taxon>
        <taxon>Dikarya</taxon>
        <taxon>Basidiomycota</taxon>
        <taxon>Agaricomycotina</taxon>
        <taxon>Agaricomycetes</taxon>
        <taxon>Polyporales</taxon>
        <taxon>Rhodofomes</taxon>
    </lineage>
</organism>
<sequence length="580" mass="60214">MDDDDAFLYGESKDNAEHARVQSPVQTPATHNAVPQPISLEQTKSVTQGLVATLEAEAAETDNADGTPEAPEPKEEEEEEEEEEAGGGGEEEEEEEESDDDIEIIMEQPSRSLDLRQQNGRPMPARTTSTSTPVRPAPAPSLTTEYTPRERGSLTKLATPQPSTQSPRPGQTGAAGSQSSIEGHTQADGTGPDPATLPPTTAPPSHPSINPAIPGTLDGRSILEVDLTALAEKSWRRPGSDLSDWFNYGFDEISWEAYCYRRRELGEVASVLKNNVLNFAGMPEDQLTALPPEIRSMVIAGSTAMMNGGGGGPGGMMPPGGMNMNGNPMMGQMMNMPMMNPMMQDMGMGMGEMGMGMGGGPGMQMGMGGPGGGPGMQMGMMQGEGAPAGGPGAQSGAGGQPSSEGGMGLGDGFGPGVNGPGPGMGGGDFNMQEPGNMGQQPGQQMFGGAEGNHTPAPTSTPTPTRGGGPMPGSFRGRGIPPSMPARGRAAYAPRGRVLARPASPLPPNVPTGPRNKTKYRDIDGSAPAVDGLDYGGGGGGSSSRDDRGERSRGTPDDERSSSRKRRSSPGLDDRRESKRR</sequence>
<feature type="compositionally biased region" description="Pro residues" evidence="5">
    <location>
        <begin position="195"/>
        <end position="206"/>
    </location>
</feature>
<dbReference type="PANTHER" id="PTHR13484:SF0">
    <property type="entry name" value="PRE-MRNA 3'-END-PROCESSING FACTOR FIP1"/>
    <property type="match status" value="1"/>
</dbReference>
<feature type="compositionally biased region" description="Gly residues" evidence="5">
    <location>
        <begin position="386"/>
        <end position="428"/>
    </location>
</feature>
<feature type="compositionally biased region" description="Polar residues" evidence="5">
    <location>
        <begin position="39"/>
        <end position="50"/>
    </location>
</feature>
<feature type="domain" description="Pre-mRNA polyadenylation factor Fip1" evidence="6">
    <location>
        <begin position="224"/>
        <end position="265"/>
    </location>
</feature>
<evidence type="ECO:0000256" key="2">
    <source>
        <dbReference type="ARBA" id="ARBA00007459"/>
    </source>
</evidence>
<dbReference type="InterPro" id="IPR051187">
    <property type="entry name" value="Pre-mRNA_3'-end_processing_reg"/>
</dbReference>
<feature type="compositionally biased region" description="Polar residues" evidence="5">
    <location>
        <begin position="109"/>
        <end position="133"/>
    </location>
</feature>
<feature type="compositionally biased region" description="Polar residues" evidence="5">
    <location>
        <begin position="156"/>
        <end position="183"/>
    </location>
</feature>
<evidence type="ECO:0000256" key="5">
    <source>
        <dbReference type="SAM" id="MobiDB-lite"/>
    </source>
</evidence>
<evidence type="ECO:0000313" key="8">
    <source>
        <dbReference type="Proteomes" id="UP000814176"/>
    </source>
</evidence>
<feature type="region of interest" description="Disordered" evidence="5">
    <location>
        <begin position="1"/>
        <end position="217"/>
    </location>
</feature>
<evidence type="ECO:0000313" key="7">
    <source>
        <dbReference type="EMBL" id="KAH9829432.1"/>
    </source>
</evidence>
<dbReference type="EMBL" id="JADCUA010000038">
    <property type="protein sequence ID" value="KAH9829432.1"/>
    <property type="molecule type" value="Genomic_DNA"/>
</dbReference>
<feature type="compositionally biased region" description="Basic and acidic residues" evidence="5">
    <location>
        <begin position="11"/>
        <end position="20"/>
    </location>
</feature>
<dbReference type="Proteomes" id="UP000814176">
    <property type="component" value="Unassembled WGS sequence"/>
</dbReference>
<protein>
    <recommendedName>
        <fullName evidence="6">Pre-mRNA polyadenylation factor Fip1 domain-containing protein</fullName>
    </recommendedName>
</protein>